<dbReference type="InterPro" id="IPR016440">
    <property type="entry name" value="Rubredoxin-O_OxRdtase"/>
</dbReference>
<dbReference type="PANTHER" id="PTHR32145">
    <property type="entry name" value="DIFLAVIN FLAVOPROTEIN A 2-RELATED"/>
    <property type="match status" value="1"/>
</dbReference>
<dbReference type="InterPro" id="IPR029039">
    <property type="entry name" value="Flavoprotein-like_sf"/>
</dbReference>
<evidence type="ECO:0000313" key="7">
    <source>
        <dbReference type="EMBL" id="MCR2044370.1"/>
    </source>
</evidence>
<evidence type="ECO:0000259" key="6">
    <source>
        <dbReference type="PROSITE" id="PS50902"/>
    </source>
</evidence>
<evidence type="ECO:0000256" key="3">
    <source>
        <dbReference type="ARBA" id="ARBA00022448"/>
    </source>
</evidence>
<dbReference type="InterPro" id="IPR008254">
    <property type="entry name" value="Flavodoxin/NO_synth"/>
</dbReference>
<dbReference type="Gene3D" id="3.40.50.360">
    <property type="match status" value="1"/>
</dbReference>
<dbReference type="GO" id="GO:0016651">
    <property type="term" value="F:oxidoreductase activity, acting on NAD(P)H"/>
    <property type="evidence" value="ECO:0007669"/>
    <property type="project" value="UniProtKB-ARBA"/>
</dbReference>
<comment type="cofactor">
    <cofactor evidence="1">
        <name>Fe cation</name>
        <dbReference type="ChEBI" id="CHEBI:24875"/>
    </cofactor>
</comment>
<sequence length="404" mass="46106">MDNKQILSVNNTVKWIGVLDPGLVTFDVVMETKYGTTYNSYFIDAEKKTIIETSKENFKDEYLDKVKRVVDPEEIEYIVLNHTEPDHSGNLRYLLEIAPNATVVGSRPAINFLKHMVGKDDFKHMVVKDGDTLDLGNKTLKFIAAPFLHWPDTMYTYLEEDNILFTCDSFGCHFCDERMFDDLVDDFDDAFDYYFKVILQPFSNYMLKAIDKIKDIDIDIICPGHGPILRDNWQKYVERSKKMAEQADRKPERHKVFIPYVSAYGNTEKIGEKIGEGIKAAGDVDVETMDVELVDLDIIKEKVEESTAIIIGSTTINQNTLLPIYKLLSMIDPITNKGKLSGAFGSFGWSGEAVKIIQDNLKNLKLKLYDDKGLKVNFIPFDEALEKAYEYGKGFGEKLVENVK</sequence>
<dbReference type="CDD" id="cd07709">
    <property type="entry name" value="flavodiiron_proteins_MBL-fold"/>
    <property type="match status" value="1"/>
</dbReference>
<dbReference type="AlphaFoldDB" id="A0A9X2S595"/>
<dbReference type="Gene3D" id="3.60.15.10">
    <property type="entry name" value="Ribonuclease Z/Hydroxyacylglutathione hydrolase-like"/>
    <property type="match status" value="1"/>
</dbReference>
<comment type="similarity">
    <text evidence="2">In the N-terminal section; belongs to the zinc metallo-hydrolase group 3 family.</text>
</comment>
<feature type="domain" description="Flavodoxin-like" evidence="6">
    <location>
        <begin position="256"/>
        <end position="396"/>
    </location>
</feature>
<protein>
    <submittedName>
        <fullName evidence="7">FprA family A-type flavoprotein</fullName>
    </submittedName>
</protein>
<evidence type="ECO:0000256" key="2">
    <source>
        <dbReference type="ARBA" id="ARBA00007121"/>
    </source>
</evidence>
<dbReference type="PANTHER" id="PTHR32145:SF11">
    <property type="entry name" value="DIFLAVIN FLAVOPROTEIN A 2-RELATED"/>
    <property type="match status" value="1"/>
</dbReference>
<dbReference type="InterPro" id="IPR045761">
    <property type="entry name" value="ODP_dom"/>
</dbReference>
<evidence type="ECO:0000256" key="4">
    <source>
        <dbReference type="ARBA" id="ARBA00022982"/>
    </source>
</evidence>
<dbReference type="PIRSF" id="PIRSF005243">
    <property type="entry name" value="ROO"/>
    <property type="match status" value="1"/>
</dbReference>
<dbReference type="SUPFAM" id="SSF56281">
    <property type="entry name" value="Metallo-hydrolase/oxidoreductase"/>
    <property type="match status" value="1"/>
</dbReference>
<keyword evidence="4" id="KW-0249">Electron transport</keyword>
<dbReference type="SUPFAM" id="SSF52218">
    <property type="entry name" value="Flavoproteins"/>
    <property type="match status" value="1"/>
</dbReference>
<dbReference type="GO" id="GO:0009055">
    <property type="term" value="F:electron transfer activity"/>
    <property type="evidence" value="ECO:0007669"/>
    <property type="project" value="InterPro"/>
</dbReference>
<dbReference type="Pfam" id="PF00258">
    <property type="entry name" value="Flavodoxin_1"/>
    <property type="match status" value="1"/>
</dbReference>
<dbReference type="SMART" id="SM00849">
    <property type="entry name" value="Lactamase_B"/>
    <property type="match status" value="1"/>
</dbReference>
<evidence type="ECO:0000256" key="1">
    <source>
        <dbReference type="ARBA" id="ARBA00001962"/>
    </source>
</evidence>
<organism evidence="7 8">
    <name type="scientific">Anaerosalibacter massiliensis</name>
    <dbReference type="NCBI Taxonomy" id="1347392"/>
    <lineage>
        <taxon>Bacteria</taxon>
        <taxon>Bacillati</taxon>
        <taxon>Bacillota</taxon>
        <taxon>Tissierellia</taxon>
        <taxon>Tissierellales</taxon>
        <taxon>Sporanaerobacteraceae</taxon>
        <taxon>Anaerosalibacter</taxon>
    </lineage>
</organism>
<dbReference type="GO" id="GO:0010181">
    <property type="term" value="F:FMN binding"/>
    <property type="evidence" value="ECO:0007669"/>
    <property type="project" value="InterPro"/>
</dbReference>
<dbReference type="GO" id="GO:0046872">
    <property type="term" value="F:metal ion binding"/>
    <property type="evidence" value="ECO:0007669"/>
    <property type="project" value="InterPro"/>
</dbReference>
<keyword evidence="3" id="KW-0813">Transport</keyword>
<comment type="caution">
    <text evidence="7">The sequence shown here is derived from an EMBL/GenBank/DDBJ whole genome shotgun (WGS) entry which is preliminary data.</text>
</comment>
<accession>A0A9X2S595</accession>
<dbReference type="InterPro" id="IPR051285">
    <property type="entry name" value="NADH_oxidoreductase_modular"/>
</dbReference>
<keyword evidence="5" id="KW-0408">Iron</keyword>
<gene>
    <name evidence="7" type="ORF">NSA23_09620</name>
</gene>
<dbReference type="InterPro" id="IPR001279">
    <property type="entry name" value="Metallo-B-lactamas"/>
</dbReference>
<dbReference type="OrthoDB" id="9807946at2"/>
<name>A0A9X2S595_9FIRM</name>
<dbReference type="RefSeq" id="WP_042679182.1">
    <property type="nucleotide sequence ID" value="NZ_CABKTM010000011.1"/>
</dbReference>
<dbReference type="Proteomes" id="UP001142078">
    <property type="component" value="Unassembled WGS sequence"/>
</dbReference>
<proteinExistence type="inferred from homology"/>
<dbReference type="PROSITE" id="PS50902">
    <property type="entry name" value="FLAVODOXIN_LIKE"/>
    <property type="match status" value="1"/>
</dbReference>
<evidence type="ECO:0000256" key="5">
    <source>
        <dbReference type="ARBA" id="ARBA00023004"/>
    </source>
</evidence>
<reference evidence="7" key="1">
    <citation type="submission" date="2022-07" db="EMBL/GenBank/DDBJ databases">
        <title>Enhanced cultured diversity of the mouse gut microbiota enables custom-made synthetic communities.</title>
        <authorList>
            <person name="Afrizal A."/>
        </authorList>
    </citation>
    <scope>NUCLEOTIDE SEQUENCE</scope>
    <source>
        <strain evidence="7">DSM 29482</strain>
    </source>
</reference>
<evidence type="ECO:0000313" key="8">
    <source>
        <dbReference type="Proteomes" id="UP001142078"/>
    </source>
</evidence>
<dbReference type="EMBL" id="JANJZL010000005">
    <property type="protein sequence ID" value="MCR2044370.1"/>
    <property type="molecule type" value="Genomic_DNA"/>
</dbReference>
<dbReference type="Pfam" id="PF19583">
    <property type="entry name" value="ODP"/>
    <property type="match status" value="1"/>
</dbReference>
<dbReference type="InterPro" id="IPR036866">
    <property type="entry name" value="RibonucZ/Hydroxyglut_hydro"/>
</dbReference>
<keyword evidence="8" id="KW-1185">Reference proteome</keyword>